<dbReference type="Proteomes" id="UP000321947">
    <property type="component" value="Unassembled WGS sequence"/>
</dbReference>
<protein>
    <submittedName>
        <fullName evidence="2">Uncharacterized protein</fullName>
    </submittedName>
</protein>
<feature type="transmembrane region" description="Helical" evidence="1">
    <location>
        <begin position="120"/>
        <end position="144"/>
    </location>
</feature>
<gene>
    <name evidence="2" type="ORF">E5676_scaffold1970G00430</name>
</gene>
<organism evidence="2 3">
    <name type="scientific">Cucumis melo var. makuwa</name>
    <name type="common">Oriental melon</name>
    <dbReference type="NCBI Taxonomy" id="1194695"/>
    <lineage>
        <taxon>Eukaryota</taxon>
        <taxon>Viridiplantae</taxon>
        <taxon>Streptophyta</taxon>
        <taxon>Embryophyta</taxon>
        <taxon>Tracheophyta</taxon>
        <taxon>Spermatophyta</taxon>
        <taxon>Magnoliopsida</taxon>
        <taxon>eudicotyledons</taxon>
        <taxon>Gunneridae</taxon>
        <taxon>Pentapetalae</taxon>
        <taxon>rosids</taxon>
        <taxon>fabids</taxon>
        <taxon>Cucurbitales</taxon>
        <taxon>Cucurbitaceae</taxon>
        <taxon>Benincaseae</taxon>
        <taxon>Cucumis</taxon>
    </lineage>
</organism>
<evidence type="ECO:0000256" key="1">
    <source>
        <dbReference type="SAM" id="Phobius"/>
    </source>
</evidence>
<proteinExistence type="predicted"/>
<keyword evidence="1" id="KW-1133">Transmembrane helix</keyword>
<keyword evidence="1" id="KW-0472">Membrane</keyword>
<dbReference type="EMBL" id="SSTD01019701">
    <property type="protein sequence ID" value="TYJ96335.1"/>
    <property type="molecule type" value="Genomic_DNA"/>
</dbReference>
<name>A0A5D3BD17_CUCMM</name>
<comment type="caution">
    <text evidence="2">The sequence shown here is derived from an EMBL/GenBank/DDBJ whole genome shotgun (WGS) entry which is preliminary data.</text>
</comment>
<reference evidence="2 3" key="1">
    <citation type="submission" date="2019-08" db="EMBL/GenBank/DDBJ databases">
        <title>Draft genome sequences of two oriental melons (Cucumis melo L. var makuwa).</title>
        <authorList>
            <person name="Kwon S.-Y."/>
        </authorList>
    </citation>
    <scope>NUCLEOTIDE SEQUENCE [LARGE SCALE GENOMIC DNA]</scope>
    <source>
        <strain evidence="3">cv. Chang Bougi</strain>
        <tissue evidence="2">Leaf</tissue>
    </source>
</reference>
<evidence type="ECO:0000313" key="3">
    <source>
        <dbReference type="Proteomes" id="UP000321947"/>
    </source>
</evidence>
<sequence>MRCSGFLSWAVSTALEFDSRMVANESHLGLISESDEEHSDESLTSKLLRWLSASAILGKVSLKFGCMNLRTSERLSAETLYSLLEHVKNTRDHNSLQEFGCEGLLAANIFYLQQHLQSSFMVLPVVISALCLLLFDALISAVSFCAGCFSLSSFQASCIDCQKIQLIFRLEAFSKISEVRVNFQD</sequence>
<dbReference type="AlphaFoldDB" id="A0A5D3BD17"/>
<keyword evidence="1" id="KW-0812">Transmembrane</keyword>
<accession>A0A5D3BD17</accession>
<evidence type="ECO:0000313" key="2">
    <source>
        <dbReference type="EMBL" id="TYJ96335.1"/>
    </source>
</evidence>